<evidence type="ECO:0000259" key="1">
    <source>
        <dbReference type="PROSITE" id="PS50042"/>
    </source>
</evidence>
<dbReference type="RefSeq" id="WP_014021502.1">
    <property type="nucleotide sequence ID" value="NC_015914.1"/>
</dbReference>
<accession>G0IYN2</accession>
<gene>
    <name evidence="2" type="ordered locus">Cycma_3495</name>
</gene>
<dbReference type="PANTHER" id="PTHR24567:SF76">
    <property type="entry name" value="CYCLIC NUCLEOTIDE-BINDING DOMAIN PROTEIN"/>
    <property type="match status" value="1"/>
</dbReference>
<keyword evidence="3" id="KW-1185">Reference proteome</keyword>
<protein>
    <submittedName>
        <fullName evidence="2">Putative transcriptional regulator, Crp/Fnr family</fullName>
    </submittedName>
</protein>
<dbReference type="Gene3D" id="2.60.120.10">
    <property type="entry name" value="Jelly Rolls"/>
    <property type="match status" value="1"/>
</dbReference>
<dbReference type="AlphaFoldDB" id="G0IYN2"/>
<dbReference type="InterPro" id="IPR018490">
    <property type="entry name" value="cNMP-bd_dom_sf"/>
</dbReference>
<sequence>MNLSDFLKALVPFTTEELDDILRHFTKETVAKNQLLVRQGEVSKTLYFIESGLGRSYYLNQSGKEITQWFFGSGKFMASADSFFQQCPSLYYIEILEDAVIYSISKGKLDELFDTYPKMEKLGRLVTTEMLTKVVNKLNAIQFQTAKERYEYMLAEFPDIAYQVPLGHIASYLGMTQETLSRIRKSNSSKKFILEKSLLISTTHNKQDC</sequence>
<proteinExistence type="predicted"/>
<dbReference type="SUPFAM" id="SSF51206">
    <property type="entry name" value="cAMP-binding domain-like"/>
    <property type="match status" value="1"/>
</dbReference>
<dbReference type="HOGENOM" id="CLU_075053_9_3_10"/>
<dbReference type="InterPro" id="IPR014710">
    <property type="entry name" value="RmlC-like_jellyroll"/>
</dbReference>
<dbReference type="eggNOG" id="COG0664">
    <property type="taxonomic scope" value="Bacteria"/>
</dbReference>
<dbReference type="Pfam" id="PF00027">
    <property type="entry name" value="cNMP_binding"/>
    <property type="match status" value="1"/>
</dbReference>
<organism evidence="2 3">
    <name type="scientific">Cyclobacterium marinum (strain ATCC 25205 / DSM 745 / LMG 13164 / NCIMB 1802)</name>
    <name type="common">Flectobacillus marinus</name>
    <dbReference type="NCBI Taxonomy" id="880070"/>
    <lineage>
        <taxon>Bacteria</taxon>
        <taxon>Pseudomonadati</taxon>
        <taxon>Bacteroidota</taxon>
        <taxon>Cytophagia</taxon>
        <taxon>Cytophagales</taxon>
        <taxon>Cyclobacteriaceae</taxon>
        <taxon>Cyclobacterium</taxon>
    </lineage>
</organism>
<dbReference type="EMBL" id="CP002955">
    <property type="protein sequence ID" value="AEL27215.1"/>
    <property type="molecule type" value="Genomic_DNA"/>
</dbReference>
<evidence type="ECO:0000313" key="3">
    <source>
        <dbReference type="Proteomes" id="UP000001635"/>
    </source>
</evidence>
<dbReference type="Proteomes" id="UP000001635">
    <property type="component" value="Chromosome"/>
</dbReference>
<reference evidence="3" key="1">
    <citation type="submission" date="2011-07" db="EMBL/GenBank/DDBJ databases">
        <title>The complete genome of Cyclobacterium marinum DSM 745.</title>
        <authorList>
            <person name="Lucas S."/>
            <person name="Han J."/>
            <person name="Lapidus A."/>
            <person name="Bruce D."/>
            <person name="Goodwin L."/>
            <person name="Pitluck S."/>
            <person name="Peters L."/>
            <person name="Kyrpides N."/>
            <person name="Mavromatis K."/>
            <person name="Ivanova N."/>
            <person name="Ovchinnikova G."/>
            <person name="Chertkov O."/>
            <person name="Detter J.C."/>
            <person name="Tapia R."/>
            <person name="Han C."/>
            <person name="Land M."/>
            <person name="Hauser L."/>
            <person name="Markowitz V."/>
            <person name="Cheng J.-F."/>
            <person name="Hugenholtz P."/>
            <person name="Woyke T."/>
            <person name="Wu D."/>
            <person name="Tindall B."/>
            <person name="Schuetze A."/>
            <person name="Brambilla E."/>
            <person name="Klenk H.-P."/>
            <person name="Eisen J.A."/>
        </authorList>
    </citation>
    <scope>NUCLEOTIDE SEQUENCE [LARGE SCALE GENOMIC DNA]</scope>
    <source>
        <strain evidence="3">ATCC 25205 / DSM 745 / LMG 13164 / NCIMB 1802</strain>
    </source>
</reference>
<dbReference type="KEGG" id="cmr:Cycma_3495"/>
<feature type="domain" description="Cyclic nucleotide-binding" evidence="1">
    <location>
        <begin position="6"/>
        <end position="113"/>
    </location>
</feature>
<evidence type="ECO:0000313" key="2">
    <source>
        <dbReference type="EMBL" id="AEL27215.1"/>
    </source>
</evidence>
<dbReference type="GO" id="GO:0005829">
    <property type="term" value="C:cytosol"/>
    <property type="evidence" value="ECO:0007669"/>
    <property type="project" value="TreeGrafter"/>
</dbReference>
<dbReference type="GO" id="GO:0003700">
    <property type="term" value="F:DNA-binding transcription factor activity"/>
    <property type="evidence" value="ECO:0007669"/>
    <property type="project" value="TreeGrafter"/>
</dbReference>
<dbReference type="OrthoDB" id="758145at2"/>
<dbReference type="STRING" id="880070.Cycma_3495"/>
<name>G0IYN2_CYCMS</name>
<dbReference type="InterPro" id="IPR000595">
    <property type="entry name" value="cNMP-bd_dom"/>
</dbReference>
<dbReference type="InterPro" id="IPR050397">
    <property type="entry name" value="Env_Response_Regulators"/>
</dbReference>
<dbReference type="PANTHER" id="PTHR24567">
    <property type="entry name" value="CRP FAMILY TRANSCRIPTIONAL REGULATORY PROTEIN"/>
    <property type="match status" value="1"/>
</dbReference>
<dbReference type="PROSITE" id="PS50042">
    <property type="entry name" value="CNMP_BINDING_3"/>
    <property type="match status" value="1"/>
</dbReference>
<dbReference type="CDD" id="cd00038">
    <property type="entry name" value="CAP_ED"/>
    <property type="match status" value="1"/>
</dbReference>